<organism evidence="1 2">
    <name type="scientific">Oesophagostomum dentatum</name>
    <name type="common">Nodular worm</name>
    <dbReference type="NCBI Taxonomy" id="61180"/>
    <lineage>
        <taxon>Eukaryota</taxon>
        <taxon>Metazoa</taxon>
        <taxon>Ecdysozoa</taxon>
        <taxon>Nematoda</taxon>
        <taxon>Chromadorea</taxon>
        <taxon>Rhabditida</taxon>
        <taxon>Rhabditina</taxon>
        <taxon>Rhabditomorpha</taxon>
        <taxon>Strongyloidea</taxon>
        <taxon>Strongylidae</taxon>
        <taxon>Oesophagostomum</taxon>
    </lineage>
</organism>
<gene>
    <name evidence="1" type="ORF">OESDEN_18543</name>
</gene>
<keyword evidence="2" id="KW-1185">Reference proteome</keyword>
<accession>A0A0B1SA10</accession>
<evidence type="ECO:0000313" key="1">
    <source>
        <dbReference type="EMBL" id="KHJ81769.1"/>
    </source>
</evidence>
<dbReference type="EMBL" id="KN585770">
    <property type="protein sequence ID" value="KHJ81769.1"/>
    <property type="molecule type" value="Genomic_DNA"/>
</dbReference>
<dbReference type="Proteomes" id="UP000053660">
    <property type="component" value="Unassembled WGS sequence"/>
</dbReference>
<evidence type="ECO:0000313" key="2">
    <source>
        <dbReference type="Proteomes" id="UP000053660"/>
    </source>
</evidence>
<dbReference type="AlphaFoldDB" id="A0A0B1SA10"/>
<name>A0A0B1SA10_OESDE</name>
<protein>
    <submittedName>
        <fullName evidence="1">Uncharacterized protein</fullName>
    </submittedName>
</protein>
<proteinExistence type="predicted"/>
<reference evidence="1 2" key="1">
    <citation type="submission" date="2014-03" db="EMBL/GenBank/DDBJ databases">
        <title>Draft genome of the hookworm Oesophagostomum dentatum.</title>
        <authorList>
            <person name="Mitreva M."/>
        </authorList>
    </citation>
    <scope>NUCLEOTIDE SEQUENCE [LARGE SCALE GENOMIC DNA]</scope>
    <source>
        <strain evidence="1 2">OD-Hann</strain>
    </source>
</reference>
<sequence>MEQFRPSLFLRTVRTILCSKELMGIEPSAVRTTTKPHVVTTLRSWLRAVRSCYRLNRSDGEFRCFSSAPVYEMSKDCTIISLLFFGFCIKMYSLRQYWFYISHCFSIDSFPAFTLTLSHEFVNFK</sequence>